<keyword evidence="1" id="KW-0732">Signal</keyword>
<dbReference type="RefSeq" id="WP_162377056.1">
    <property type="nucleotide sequence ID" value="NZ_JBHTKN010000008.1"/>
</dbReference>
<evidence type="ECO:0008006" key="4">
    <source>
        <dbReference type="Google" id="ProtNLM"/>
    </source>
</evidence>
<gene>
    <name evidence="2" type="ORF">ACFQ2N_12760</name>
</gene>
<evidence type="ECO:0000313" key="3">
    <source>
        <dbReference type="Proteomes" id="UP001597033"/>
    </source>
</evidence>
<reference evidence="3" key="1">
    <citation type="journal article" date="2019" name="Int. J. Syst. Evol. Microbiol.">
        <title>The Global Catalogue of Microorganisms (GCM) 10K type strain sequencing project: providing services to taxonomists for standard genome sequencing and annotation.</title>
        <authorList>
            <consortium name="The Broad Institute Genomics Platform"/>
            <consortium name="The Broad Institute Genome Sequencing Center for Infectious Disease"/>
            <person name="Wu L."/>
            <person name="Ma J."/>
        </authorList>
    </citation>
    <scope>NUCLEOTIDE SEQUENCE [LARGE SCALE GENOMIC DNA]</scope>
    <source>
        <strain evidence="3">CCUG 55854</strain>
    </source>
</reference>
<dbReference type="EMBL" id="JBHTKN010000008">
    <property type="protein sequence ID" value="MFD1043217.1"/>
    <property type="molecule type" value="Genomic_DNA"/>
</dbReference>
<accession>A0ABW3LXM4</accession>
<comment type="caution">
    <text evidence="2">The sequence shown here is derived from an EMBL/GenBank/DDBJ whole genome shotgun (WGS) entry which is preliminary data.</text>
</comment>
<dbReference type="PROSITE" id="PS51257">
    <property type="entry name" value="PROKAR_LIPOPROTEIN"/>
    <property type="match status" value="1"/>
</dbReference>
<dbReference type="Proteomes" id="UP001597033">
    <property type="component" value="Unassembled WGS sequence"/>
</dbReference>
<keyword evidence="3" id="KW-1185">Reference proteome</keyword>
<proteinExistence type="predicted"/>
<evidence type="ECO:0000256" key="1">
    <source>
        <dbReference type="SAM" id="SignalP"/>
    </source>
</evidence>
<protein>
    <recommendedName>
        <fullName evidence="4">Lipoprotein</fullName>
    </recommendedName>
</protein>
<feature type="signal peptide" evidence="1">
    <location>
        <begin position="1"/>
        <end position="21"/>
    </location>
</feature>
<sequence>MKSMKYAVLVLAVGLTGCGGAADSAGQEGTEVARTASADAMAGCYATKKEGKADIRIEEEAGAHYVSFLRQGAWKKEPKPLAFASSVQLQDMFKSEANQIEAALVYPNGAFGLFKLVEGSMLKRRDPDSDYMALVVFGAGPVYHSACK</sequence>
<name>A0ABW3LXM4_9GAMM</name>
<organism evidence="2 3">
    <name type="scientific">Pseudoxanthomonas kaohsiungensis</name>
    <dbReference type="NCBI Taxonomy" id="283923"/>
    <lineage>
        <taxon>Bacteria</taxon>
        <taxon>Pseudomonadati</taxon>
        <taxon>Pseudomonadota</taxon>
        <taxon>Gammaproteobacteria</taxon>
        <taxon>Lysobacterales</taxon>
        <taxon>Lysobacteraceae</taxon>
        <taxon>Pseudoxanthomonas</taxon>
    </lineage>
</organism>
<evidence type="ECO:0000313" key="2">
    <source>
        <dbReference type="EMBL" id="MFD1043217.1"/>
    </source>
</evidence>
<feature type="chain" id="PRO_5046007880" description="Lipoprotein" evidence="1">
    <location>
        <begin position="22"/>
        <end position="148"/>
    </location>
</feature>